<organism evidence="1 2">
    <name type="scientific">Phaseolus angularis</name>
    <name type="common">Azuki bean</name>
    <name type="synonym">Vigna angularis</name>
    <dbReference type="NCBI Taxonomy" id="3914"/>
    <lineage>
        <taxon>Eukaryota</taxon>
        <taxon>Viridiplantae</taxon>
        <taxon>Streptophyta</taxon>
        <taxon>Embryophyta</taxon>
        <taxon>Tracheophyta</taxon>
        <taxon>Spermatophyta</taxon>
        <taxon>Magnoliopsida</taxon>
        <taxon>eudicotyledons</taxon>
        <taxon>Gunneridae</taxon>
        <taxon>Pentapetalae</taxon>
        <taxon>rosids</taxon>
        <taxon>fabids</taxon>
        <taxon>Fabales</taxon>
        <taxon>Fabaceae</taxon>
        <taxon>Papilionoideae</taxon>
        <taxon>50 kb inversion clade</taxon>
        <taxon>NPAAA clade</taxon>
        <taxon>indigoferoid/millettioid clade</taxon>
        <taxon>Phaseoleae</taxon>
        <taxon>Vigna</taxon>
    </lineage>
</organism>
<proteinExistence type="predicted"/>
<accession>A0A0L9TWX3</accession>
<sequence length="158" mass="18601">MKKKTSYIRRIRRILRVVNGVIHSRVKGVNITIDDNVWLDIAELKAEGLDSHICDSESNRWLTKRAIYINCLRYPRRTMTGWFFIDDLIVGSTPTPTVDHTAFIPQTNFEKYVVDQFRKKSERDERVEDTLFKWEKKVKKNGIGFETKDSDDESTDED</sequence>
<evidence type="ECO:0000313" key="1">
    <source>
        <dbReference type="EMBL" id="KOM34679.1"/>
    </source>
</evidence>
<evidence type="ECO:0000313" key="2">
    <source>
        <dbReference type="Proteomes" id="UP000053144"/>
    </source>
</evidence>
<dbReference type="EMBL" id="CM003372">
    <property type="protein sequence ID" value="KOM34679.1"/>
    <property type="molecule type" value="Genomic_DNA"/>
</dbReference>
<dbReference type="Gramene" id="KOM34679">
    <property type="protein sequence ID" value="KOM34679"/>
    <property type="gene ID" value="LR48_Vigan02g082900"/>
</dbReference>
<reference evidence="2" key="1">
    <citation type="journal article" date="2015" name="Proc. Natl. Acad. Sci. U.S.A.">
        <title>Genome sequencing of adzuki bean (Vigna angularis) provides insight into high starch and low fat accumulation and domestication.</title>
        <authorList>
            <person name="Yang K."/>
            <person name="Tian Z."/>
            <person name="Chen C."/>
            <person name="Luo L."/>
            <person name="Zhao B."/>
            <person name="Wang Z."/>
            <person name="Yu L."/>
            <person name="Li Y."/>
            <person name="Sun Y."/>
            <person name="Li W."/>
            <person name="Chen Y."/>
            <person name="Li Y."/>
            <person name="Zhang Y."/>
            <person name="Ai D."/>
            <person name="Zhao J."/>
            <person name="Shang C."/>
            <person name="Ma Y."/>
            <person name="Wu B."/>
            <person name="Wang M."/>
            <person name="Gao L."/>
            <person name="Sun D."/>
            <person name="Zhang P."/>
            <person name="Guo F."/>
            <person name="Wang W."/>
            <person name="Li Y."/>
            <person name="Wang J."/>
            <person name="Varshney R.K."/>
            <person name="Wang J."/>
            <person name="Ling H.Q."/>
            <person name="Wan P."/>
        </authorList>
    </citation>
    <scope>NUCLEOTIDE SEQUENCE</scope>
    <source>
        <strain evidence="2">cv. Jingnong 6</strain>
    </source>
</reference>
<dbReference type="AlphaFoldDB" id="A0A0L9TWX3"/>
<dbReference type="Proteomes" id="UP000053144">
    <property type="component" value="Chromosome 2"/>
</dbReference>
<gene>
    <name evidence="1" type="ORF">LR48_Vigan02g082900</name>
</gene>
<name>A0A0L9TWX3_PHAAN</name>
<protein>
    <submittedName>
        <fullName evidence="1">Uncharacterized protein</fullName>
    </submittedName>
</protein>